<dbReference type="RefSeq" id="WP_164364421.1">
    <property type="nucleotide sequence ID" value="NZ_CP066776.1"/>
</dbReference>
<accession>A0A6B3LEE5</accession>
<evidence type="ECO:0000313" key="2">
    <source>
        <dbReference type="EMBL" id="QQL44620.1"/>
    </source>
</evidence>
<dbReference type="EMBL" id="CP066776">
    <property type="protein sequence ID" value="QQL44620.1"/>
    <property type="molecule type" value="Genomic_DNA"/>
</dbReference>
<organism evidence="2 3">
    <name type="scientific">Sulfuriroseicoccus oceanibius</name>
    <dbReference type="NCBI Taxonomy" id="2707525"/>
    <lineage>
        <taxon>Bacteria</taxon>
        <taxon>Pseudomonadati</taxon>
        <taxon>Verrucomicrobiota</taxon>
        <taxon>Verrucomicrobiia</taxon>
        <taxon>Verrucomicrobiales</taxon>
        <taxon>Verrucomicrobiaceae</taxon>
        <taxon>Sulfuriroseicoccus</taxon>
    </lineage>
</organism>
<proteinExistence type="predicted"/>
<evidence type="ECO:0000256" key="1">
    <source>
        <dbReference type="SAM" id="MobiDB-lite"/>
    </source>
</evidence>
<gene>
    <name evidence="2" type="ORF">G3M56_012115</name>
</gene>
<sequence>MKSLLLTLFVVQISTADCHAEDAQFRFHRAVGVTGLACEVSDGAGNRTTIKFADESNPKAQFLLDSLLSNEGVWGAISPKVDPRGIIWDQGIILKGEFSSEEKITPYIENGAAQEPYREFKLSGIKVQMPFAQWIQTDKEDPISSPYVVIYHLSLESLFPKGLSYEGVPLDLRGYETKSKSEQGAAGQPATRPESK</sequence>
<feature type="region of interest" description="Disordered" evidence="1">
    <location>
        <begin position="176"/>
        <end position="196"/>
    </location>
</feature>
<dbReference type="AlphaFoldDB" id="A0A6B3LEE5"/>
<dbReference type="Proteomes" id="UP000475117">
    <property type="component" value="Chromosome"/>
</dbReference>
<dbReference type="KEGG" id="soa:G3M56_012115"/>
<evidence type="ECO:0000313" key="3">
    <source>
        <dbReference type="Proteomes" id="UP000475117"/>
    </source>
</evidence>
<name>A0A6B3LEE5_9BACT</name>
<protein>
    <submittedName>
        <fullName evidence="2">Uncharacterized protein</fullName>
    </submittedName>
</protein>
<reference evidence="2 3" key="1">
    <citation type="submission" date="2020-12" db="EMBL/GenBank/DDBJ databases">
        <title>Sulforoseuscoccus oceanibium gen. nov., sp. nov., a representative of the phylum Verrucomicrobia with special cytoplasmic membrane, and proposal of Sulforoseuscoccusaceae fam. nov.</title>
        <authorList>
            <person name="Xi F."/>
        </authorList>
    </citation>
    <scope>NUCLEOTIDE SEQUENCE [LARGE SCALE GENOMIC DNA]</scope>
    <source>
        <strain evidence="2 3">T37</strain>
    </source>
</reference>
<keyword evidence="3" id="KW-1185">Reference proteome</keyword>